<evidence type="ECO:0000313" key="2">
    <source>
        <dbReference type="Proteomes" id="UP001497416"/>
    </source>
</evidence>
<dbReference type="EMBL" id="CAXIXY010000006">
    <property type="protein sequence ID" value="CAL2091680.1"/>
    <property type="molecule type" value="Genomic_DNA"/>
</dbReference>
<keyword evidence="2" id="KW-1185">Reference proteome</keyword>
<dbReference type="Proteomes" id="UP001497416">
    <property type="component" value="Unassembled WGS sequence"/>
</dbReference>
<protein>
    <submittedName>
        <fullName evidence="1">Uncharacterized protein</fullName>
    </submittedName>
</protein>
<proteinExistence type="predicted"/>
<dbReference type="RefSeq" id="WP_348713189.1">
    <property type="nucleotide sequence ID" value="NZ_CAXIXY010000006.1"/>
</dbReference>
<name>A0ABM9P4W6_9FLAO</name>
<evidence type="ECO:0000313" key="1">
    <source>
        <dbReference type="EMBL" id="CAL2091680.1"/>
    </source>
</evidence>
<organism evidence="1 2">
    <name type="scientific">Tenacibaculum platacis</name>
    <dbReference type="NCBI Taxonomy" id="3137852"/>
    <lineage>
        <taxon>Bacteria</taxon>
        <taxon>Pseudomonadati</taxon>
        <taxon>Bacteroidota</taxon>
        <taxon>Flavobacteriia</taxon>
        <taxon>Flavobacteriales</taxon>
        <taxon>Flavobacteriaceae</taxon>
        <taxon>Tenacibaculum</taxon>
    </lineage>
</organism>
<sequence length="1173" mass="137551">MKKLLVLLFVYPTIMFSQLDKQSKELNEKLDNLLELINSGDTKAISDVSEFLNDRRQFIRKNGQNTNTTNLREVALSILYYYTDFEGLSINDSLTASSFKKFLYNNNLKIEYSGFLNKFTNIPLSARNVEYRLRKLNVEKEDESSLGAIKLEIKELVEKGRYYNIIEKIESAAKLKSKEAFDFLKECAEGRYWNNGKNDRENQIYSGICYSLRHFKTIESAKIILKILKTHKVYSIDECVLALSKITNVDLVIKNQSYENIVQEYIQLLEAYPSIEELKEFGYKSVFNKDDFKPDNVAEFYGSVLLNSLDYWWINYHALYDVFASNDPLALRYVGSQLHRKVSIYNDHLGRSEFDIVKIMEEKTGVKLEVKDRTGNWTTTYNDDVAKVNYLVYWYNHYKDYKWNSRKKQFENTSDRILKPDFISILFKKLFSKNDSIALNAYAELTQQKPEMVRNKINQYNLSSFGGANRKLPMFARKFLLQLVELTAYCKNHKLIFEPSKTLVAKIDLLDKTKSFKEKYQLENKLIRSLNIRDITPLEYYTLINNKANSSVSRILDKWYSENWEDVIGDEKELKLYLKKTALYDRLGIIGNVNKYDLKFKNVGSATIKKLKNFVKNEKDEDIKATALKVLNRNKGATEKEKIVVSISDFIANIKNQNDETAKMVKVNSKEDYVLLFKALAKADKKDANNLMIVVMRNVNVNMTPYLIESLSVKTLVDQGNISRHDTNMNYHSISYNIFVSDKIVACLEHIHNHVFPIPQDPKLDVKFVSSSRSSSSYFRNKHKTANKWEELFEKNPSDYKNWGRNFYFNRIENLKDKDSISIADINRILTSQYYKNEDKSVVFSYLDKVKPKNAISYLKFKGRILEEKDISYFKEDSLYAEDVERIVKMFKGIPPEQIIDYVKQVSKNFELVEKGKMYNKLMWNTQFKDWVKEFNLSSTYKNEIIEALKLYRNTLEKDSFNYPYVNKFIGIIESDGESIEEVLQKVIAMKSEGTELAKSILKEANYKDLGVILKYYKDLPIKDYERLEYLTSDLGFCLLGNYSDDLINKFHKSYKEMNEAELYSFYLNKTGVVYQENGELNFEKIYDILEFNLVDGFTGGRDYERHIHVYSIIRLLELHFNNHFGEDRKFNNSISNMLYSVSEKAFLWMEFLKDKGHVKLTPFRVPSISNIK</sequence>
<comment type="caution">
    <text evidence="1">The sequence shown here is derived from an EMBL/GenBank/DDBJ whole genome shotgun (WGS) entry which is preliminary data.</text>
</comment>
<reference evidence="1 2" key="1">
    <citation type="submission" date="2024-05" db="EMBL/GenBank/DDBJ databases">
        <authorList>
            <person name="Duchaud E."/>
        </authorList>
    </citation>
    <scope>NUCLEOTIDE SEQUENCE [LARGE SCALE GENOMIC DNA]</scope>
    <source>
        <strain evidence="1">Ena-SAMPLE-TAB-13-05-2024-13:56:06:370-140302</strain>
    </source>
</reference>
<gene>
    <name evidence="1" type="ORF">T190607A01A_40263</name>
</gene>
<accession>A0ABM9P4W6</accession>